<gene>
    <name evidence="1" type="ORF">FRACYDRAFT_267550</name>
</gene>
<dbReference type="AlphaFoldDB" id="A0A1E7FZD3"/>
<protein>
    <recommendedName>
        <fullName evidence="3">Exostosin GT47 domain-containing protein</fullName>
    </recommendedName>
</protein>
<accession>A0A1E7FZD3</accession>
<reference evidence="1 2" key="1">
    <citation type="submission" date="2016-09" db="EMBL/GenBank/DDBJ databases">
        <title>Extensive genetic diversity and differential bi-allelic expression allows diatom success in the polar Southern Ocean.</title>
        <authorList>
            <consortium name="DOE Joint Genome Institute"/>
            <person name="Mock T."/>
            <person name="Otillar R.P."/>
            <person name="Strauss J."/>
            <person name="Dupont C."/>
            <person name="Frickenhaus S."/>
            <person name="Maumus F."/>
            <person name="Mcmullan M."/>
            <person name="Sanges R."/>
            <person name="Schmutz J."/>
            <person name="Toseland A."/>
            <person name="Valas R."/>
            <person name="Veluchamy A."/>
            <person name="Ward B.J."/>
            <person name="Allen A."/>
            <person name="Barry K."/>
            <person name="Falciatore A."/>
            <person name="Ferrante M."/>
            <person name="Fortunato A.E."/>
            <person name="Gloeckner G."/>
            <person name="Gruber A."/>
            <person name="Hipkin R."/>
            <person name="Janech M."/>
            <person name="Kroth P."/>
            <person name="Leese F."/>
            <person name="Lindquist E."/>
            <person name="Lyon B.R."/>
            <person name="Martin J."/>
            <person name="Mayer C."/>
            <person name="Parker M."/>
            <person name="Quesneville H."/>
            <person name="Raymond J."/>
            <person name="Uhlig C."/>
            <person name="Valentin K.U."/>
            <person name="Worden A.Z."/>
            <person name="Armbrust E.V."/>
            <person name="Bowler C."/>
            <person name="Green B."/>
            <person name="Moulton V."/>
            <person name="Van Oosterhout C."/>
            <person name="Grigoriev I."/>
        </authorList>
    </citation>
    <scope>NUCLEOTIDE SEQUENCE [LARGE SCALE GENOMIC DNA]</scope>
    <source>
        <strain evidence="1 2">CCMP1102</strain>
    </source>
</reference>
<dbReference type="OrthoDB" id="45254at2759"/>
<dbReference type="Proteomes" id="UP000095751">
    <property type="component" value="Unassembled WGS sequence"/>
</dbReference>
<keyword evidence="2" id="KW-1185">Reference proteome</keyword>
<proteinExistence type="predicted"/>
<sequence>MGGRLDFRNPLPYFRQAFLETWYNGNHNNETEFQDLKKKNNIFVGYIATTTNPLGRSNIPSGPKLNYVDYLQEILQSKYVLSPDGDHPDCHRHYESIGLGAIPITQLDPYFYSHLREGPIIYNNTIWNLTELNSSLPMMQPRSIVNRNMVFEEYWIEYVERIVGRPLRWWDVNQNTKATLDQFSLSSSSSVQIYNLTN</sequence>
<name>A0A1E7FZD3_9STRA</name>
<evidence type="ECO:0008006" key="3">
    <source>
        <dbReference type="Google" id="ProtNLM"/>
    </source>
</evidence>
<dbReference type="KEGG" id="fcy:FRACYDRAFT_267550"/>
<evidence type="ECO:0000313" key="2">
    <source>
        <dbReference type="Proteomes" id="UP000095751"/>
    </source>
</evidence>
<dbReference type="EMBL" id="KV784353">
    <property type="protein sequence ID" value="OEU23506.1"/>
    <property type="molecule type" value="Genomic_DNA"/>
</dbReference>
<organism evidence="1 2">
    <name type="scientific">Fragilariopsis cylindrus CCMP1102</name>
    <dbReference type="NCBI Taxonomy" id="635003"/>
    <lineage>
        <taxon>Eukaryota</taxon>
        <taxon>Sar</taxon>
        <taxon>Stramenopiles</taxon>
        <taxon>Ochrophyta</taxon>
        <taxon>Bacillariophyta</taxon>
        <taxon>Bacillariophyceae</taxon>
        <taxon>Bacillariophycidae</taxon>
        <taxon>Bacillariales</taxon>
        <taxon>Bacillariaceae</taxon>
        <taxon>Fragilariopsis</taxon>
    </lineage>
</organism>
<dbReference type="InParanoid" id="A0A1E7FZD3"/>
<evidence type="ECO:0000313" key="1">
    <source>
        <dbReference type="EMBL" id="OEU23506.1"/>
    </source>
</evidence>